<keyword evidence="3" id="KW-0695">RNA-directed DNA polymerase</keyword>
<evidence type="ECO:0000313" key="3">
    <source>
        <dbReference type="EMBL" id="AAO65863.1"/>
    </source>
</evidence>
<dbReference type="InterPro" id="IPR043502">
    <property type="entry name" value="DNA/RNA_pol_sf"/>
</dbReference>
<feature type="domain" description="Reverse transcriptase" evidence="2">
    <location>
        <begin position="369"/>
        <end position="629"/>
    </location>
</feature>
<evidence type="ECO:0000256" key="1">
    <source>
        <dbReference type="SAM" id="MobiDB-lite"/>
    </source>
</evidence>
<dbReference type="InterPro" id="IPR000477">
    <property type="entry name" value="RT_dom"/>
</dbReference>
<dbReference type="GO" id="GO:0003964">
    <property type="term" value="F:RNA-directed DNA polymerase activity"/>
    <property type="evidence" value="ECO:0007669"/>
    <property type="project" value="UniProtKB-KW"/>
</dbReference>
<reference evidence="4" key="1">
    <citation type="journal article" date="2005" name="Nature">
        <title>The map-based sequence of the rice genome.</title>
        <authorList>
            <consortium name="International rice genome sequencing project (IRGSP)"/>
            <person name="Matsumoto T."/>
            <person name="Wu J."/>
            <person name="Kanamori H."/>
            <person name="Katayose Y."/>
            <person name="Fujisawa M."/>
            <person name="Namiki N."/>
            <person name="Mizuno H."/>
            <person name="Yamamoto K."/>
            <person name="Antonio B.A."/>
            <person name="Baba T."/>
            <person name="Sakata K."/>
            <person name="Nagamura Y."/>
            <person name="Aoki H."/>
            <person name="Arikawa K."/>
            <person name="Arita K."/>
            <person name="Bito T."/>
            <person name="Chiden Y."/>
            <person name="Fujitsuka N."/>
            <person name="Fukunaka R."/>
            <person name="Hamada M."/>
            <person name="Harada C."/>
            <person name="Hayashi A."/>
            <person name="Hijishita S."/>
            <person name="Honda M."/>
            <person name="Hosokawa S."/>
            <person name="Ichikawa Y."/>
            <person name="Idonuma A."/>
            <person name="Iijima M."/>
            <person name="Ikeda M."/>
            <person name="Ikeno M."/>
            <person name="Ito K."/>
            <person name="Ito S."/>
            <person name="Ito T."/>
            <person name="Ito Y."/>
            <person name="Ito Y."/>
            <person name="Iwabuchi A."/>
            <person name="Kamiya K."/>
            <person name="Karasawa W."/>
            <person name="Kurita K."/>
            <person name="Katagiri S."/>
            <person name="Kikuta A."/>
            <person name="Kobayashi H."/>
            <person name="Kobayashi N."/>
            <person name="Machita K."/>
            <person name="Maehara T."/>
            <person name="Masukawa M."/>
            <person name="Mizubayashi T."/>
            <person name="Mukai Y."/>
            <person name="Nagasaki H."/>
            <person name="Nagata Y."/>
            <person name="Naito S."/>
            <person name="Nakashima M."/>
            <person name="Nakama Y."/>
            <person name="Nakamichi Y."/>
            <person name="Nakamura M."/>
            <person name="Meguro A."/>
            <person name="Negishi M."/>
            <person name="Ohta I."/>
            <person name="Ohta T."/>
            <person name="Okamoto M."/>
            <person name="Ono N."/>
            <person name="Saji S."/>
            <person name="Sakaguchi M."/>
            <person name="Sakai K."/>
            <person name="Shibata M."/>
            <person name="Shimokawa T."/>
            <person name="Song J."/>
            <person name="Takazaki Y."/>
            <person name="Terasawa K."/>
            <person name="Tsugane M."/>
            <person name="Tsuji K."/>
            <person name="Ueda S."/>
            <person name="Waki K."/>
            <person name="Yamagata H."/>
            <person name="Yamamoto M."/>
            <person name="Yamamoto S."/>
            <person name="Yamane H."/>
            <person name="Yoshiki S."/>
            <person name="Yoshihara R."/>
            <person name="Yukawa K."/>
            <person name="Zhong H."/>
            <person name="Yano M."/>
            <person name="Yuan Q."/>
            <person name="Ouyang S."/>
            <person name="Liu J."/>
            <person name="Jones K.M."/>
            <person name="Gansberger K."/>
            <person name="Moffat K."/>
            <person name="Hill J."/>
            <person name="Bera J."/>
            <person name="Fadrosh D."/>
            <person name="Jin S."/>
            <person name="Johri S."/>
            <person name="Kim M."/>
            <person name="Overton L."/>
            <person name="Reardon M."/>
            <person name="Tsitrin T."/>
            <person name="Vuong H."/>
            <person name="Weaver B."/>
            <person name="Ciecko A."/>
            <person name="Tallon L."/>
            <person name="Jackson J."/>
            <person name="Pai G."/>
            <person name="Aken S.V."/>
            <person name="Utterback T."/>
            <person name="Reidmuller S."/>
            <person name="Feldblyum T."/>
            <person name="Hsiao J."/>
            <person name="Zismann V."/>
            <person name="Iobst S."/>
            <person name="de Vazeille A.R."/>
            <person name="Buell C.R."/>
            <person name="Ying K."/>
            <person name="Li Y."/>
            <person name="Lu T."/>
            <person name="Huang Y."/>
            <person name="Zhao Q."/>
            <person name="Feng Q."/>
            <person name="Zhang L."/>
            <person name="Zhu J."/>
            <person name="Weng Q."/>
            <person name="Mu J."/>
            <person name="Lu Y."/>
            <person name="Fan D."/>
            <person name="Liu Y."/>
            <person name="Guan J."/>
            <person name="Zhang Y."/>
            <person name="Yu S."/>
            <person name="Liu X."/>
            <person name="Zhang Y."/>
            <person name="Hong G."/>
            <person name="Han B."/>
            <person name="Choisne N."/>
            <person name="Demange N."/>
            <person name="Orjeda G."/>
            <person name="Samain S."/>
            <person name="Cattolico L."/>
            <person name="Pelletier E."/>
            <person name="Couloux A."/>
            <person name="Segurens B."/>
            <person name="Wincker P."/>
            <person name="D'Hont A."/>
            <person name="Scarpelli C."/>
            <person name="Weissenbach J."/>
            <person name="Salanoubat M."/>
            <person name="Quetier F."/>
            <person name="Yu Y."/>
            <person name="Kim H.R."/>
            <person name="Rambo T."/>
            <person name="Currie J."/>
            <person name="Collura K."/>
            <person name="Luo M."/>
            <person name="Yang T."/>
            <person name="Ammiraju J.S.S."/>
            <person name="Engler F."/>
            <person name="Soderlund C."/>
            <person name="Wing R.A."/>
            <person name="Palmer L.E."/>
            <person name="de la Bastide M."/>
            <person name="Spiegel L."/>
            <person name="Nascimento L."/>
            <person name="Zutavern T."/>
            <person name="O'Shaughnessy A."/>
            <person name="Dike S."/>
            <person name="Dedhia N."/>
            <person name="Preston R."/>
            <person name="Balija V."/>
            <person name="McCombie W.R."/>
            <person name="Chow T."/>
            <person name="Chen H."/>
            <person name="Chung M."/>
            <person name="Chen C."/>
            <person name="Shaw J."/>
            <person name="Wu H."/>
            <person name="Hsiao K."/>
            <person name="Chao Y."/>
            <person name="Chu M."/>
            <person name="Cheng C."/>
            <person name="Hour A."/>
            <person name="Lee P."/>
            <person name="Lin S."/>
            <person name="Lin Y."/>
            <person name="Liou J."/>
            <person name="Liu S."/>
            <person name="Hsing Y."/>
            <person name="Raghuvanshi S."/>
            <person name="Mohanty A."/>
            <person name="Bharti A.K."/>
            <person name="Gaur A."/>
            <person name="Gupta V."/>
            <person name="Kumar D."/>
            <person name="Ravi V."/>
            <person name="Vij S."/>
            <person name="Kapur A."/>
            <person name="Khurana P."/>
            <person name="Khurana P."/>
            <person name="Khurana J.P."/>
            <person name="Tyagi A.K."/>
            <person name="Gaikwad K."/>
            <person name="Singh A."/>
            <person name="Dalal V."/>
            <person name="Srivastava S."/>
            <person name="Dixit A."/>
            <person name="Pal A.K."/>
            <person name="Ghazi I.A."/>
            <person name="Yadav M."/>
            <person name="Pandit A."/>
            <person name="Bhargava A."/>
            <person name="Sureshbabu K."/>
            <person name="Batra K."/>
            <person name="Sharma T.R."/>
            <person name="Mohapatra T."/>
            <person name="Singh N.K."/>
            <person name="Messing J."/>
            <person name="Nelson A.B."/>
            <person name="Fuks G."/>
            <person name="Kavchok S."/>
            <person name="Keizer G."/>
            <person name="Linton E."/>
            <person name="Llaca V."/>
            <person name="Song R."/>
            <person name="Tanyolac B."/>
            <person name="Young S."/>
            <person name="Ho-Il K."/>
            <person name="Hahn J.H."/>
            <person name="Sangsakoo G."/>
            <person name="Vanavichit A."/>
            <person name="de Mattos Luiz.A.T."/>
            <person name="Zimmer P.D."/>
            <person name="Malone G."/>
            <person name="Dellagostin O."/>
            <person name="de Oliveira A.C."/>
            <person name="Bevan M."/>
            <person name="Bancroft I."/>
            <person name="Minx P."/>
            <person name="Cordum H."/>
            <person name="Wilson R."/>
            <person name="Cheng Z."/>
            <person name="Jin W."/>
            <person name="Jiang J."/>
            <person name="Leong S.A."/>
            <person name="Iwama H."/>
            <person name="Gojobori T."/>
            <person name="Itoh T."/>
            <person name="Niimura Y."/>
            <person name="Fujii Y."/>
            <person name="Habara T."/>
            <person name="Sakai H."/>
            <person name="Sato Y."/>
            <person name="Wilson G."/>
            <person name="Kumar K."/>
            <person name="McCouch S."/>
            <person name="Juretic N."/>
            <person name="Hoen D."/>
            <person name="Wright S."/>
            <person name="Bruskiewich R."/>
            <person name="Bureau T."/>
            <person name="Miyao A."/>
            <person name="Hirochika H."/>
            <person name="Nishikawa T."/>
            <person name="Kadowaki K."/>
            <person name="Sugiura M."/>
            <person name="Burr B."/>
            <person name="Sasaki T."/>
        </authorList>
    </citation>
    <scope>NUCLEOTIDE SEQUENCE [LARGE SCALE GENOMIC DNA]</scope>
    <source>
        <strain evidence="4">cv. Nipponbare</strain>
    </source>
</reference>
<sequence>MSMARLVCVTKSLLNPSGENETVDPDIDGRPRRQNISLPRRGYGFDSRRSITTAVTAVVADRAVSKILKNFNQQTATAEKLQRLEMLLIKIHSTIEVSEKRAIKSAALIQWQDKLKEAASRGEEVLHSFQQREADVDEATGQNASDHQQQQEEGSSSSSVPATALSFKRKALSGMAQRVITIAIALFSSDEEVKKLNGAVEALEKESANIGEFIALLQLEASPNPKRRRSQMSSNNMEGLSFRLQEGDANTRFLHQHSAWRRRKNFVQQIEHNSQIATAPDEKAALAHNFFSEVGSVSHREFSVDLDYFEPRGQQLSDLEEPFTVDEVWKAIADSPRDNAPGPDGFSGQFYYCCWDIIKEDIMAALNQLHRMDGSSLGKVNKAFITLLPKRSDARKLKDFRPISLVHSFVKLFTKVLSRRLAPKLDALVAKNQSAFVKKRCIQDNFMLVRQSAKRLHDRRTPSALLKLDTAQAFDSISWQFILEVLEHKGFGLRWRSWIAMLFRTTSSRVLINGEPGCPILHRRGVRQGDPISPMIFILAMNVLSSIFSKAEVEGLLQPLGIPFCVSLYADDVVAFIRPAVDEIRTAMQILAIFGEVLPLSIFRLKKEDLQPLVDKIARRLPSWMSHLMTPIGRATMVNVVLSSIPVYLLMAINAPKWVIKGIDKICRGFLWAGKASANGGVCRVVWAQVCSPKEYGGLGIPDLERLEIALRLRWLWQQRTSPEKPRQGLNIPVSQKKRNLVSISTYAWWEMGIRCCSGRIAGCRVPPFGRWRWLSMQPSLLVSGIIARWPRQ</sequence>
<reference evidence="4" key="2">
    <citation type="journal article" date="2008" name="Nucleic Acids Res.">
        <title>The rice annotation project database (RAP-DB): 2008 update.</title>
        <authorList>
            <consortium name="The rice annotation project (RAP)"/>
        </authorList>
    </citation>
    <scope>GENOME REANNOTATION</scope>
    <source>
        <strain evidence="4">cv. Nipponbare</strain>
    </source>
</reference>
<protein>
    <submittedName>
        <fullName evidence="3">Reverse transcriptase</fullName>
    </submittedName>
</protein>
<dbReference type="CDD" id="cd01650">
    <property type="entry name" value="RT_nLTR_like"/>
    <property type="match status" value="1"/>
</dbReference>
<keyword evidence="3" id="KW-0808">Transferase</keyword>
<dbReference type="EMBL" id="AC104433">
    <property type="protein sequence ID" value="AAO65863.1"/>
    <property type="molecule type" value="Genomic_DNA"/>
</dbReference>
<organism evidence="3 4">
    <name type="scientific">Oryza sativa subsp. japonica</name>
    <name type="common">Rice</name>
    <dbReference type="NCBI Taxonomy" id="39947"/>
    <lineage>
        <taxon>Eukaryota</taxon>
        <taxon>Viridiplantae</taxon>
        <taxon>Streptophyta</taxon>
        <taxon>Embryophyta</taxon>
        <taxon>Tracheophyta</taxon>
        <taxon>Spermatophyta</taxon>
        <taxon>Magnoliopsida</taxon>
        <taxon>Liliopsida</taxon>
        <taxon>Poales</taxon>
        <taxon>Poaceae</taxon>
        <taxon>BOP clade</taxon>
        <taxon>Oryzoideae</taxon>
        <taxon>Oryzeae</taxon>
        <taxon>Oryzinae</taxon>
        <taxon>Oryza</taxon>
        <taxon>Oryza sativa</taxon>
    </lineage>
</organism>
<dbReference type="Proteomes" id="UP000000763">
    <property type="component" value="Chromosome 3"/>
</dbReference>
<dbReference type="PANTHER" id="PTHR19446">
    <property type="entry name" value="REVERSE TRANSCRIPTASES"/>
    <property type="match status" value="1"/>
</dbReference>
<dbReference type="SUPFAM" id="SSF56672">
    <property type="entry name" value="DNA/RNA polymerases"/>
    <property type="match status" value="1"/>
</dbReference>
<evidence type="ECO:0000259" key="2">
    <source>
        <dbReference type="PROSITE" id="PS50878"/>
    </source>
</evidence>
<keyword evidence="3" id="KW-0548">Nucleotidyltransferase</keyword>
<gene>
    <name evidence="3" type="primary">OJ1754_E06.30</name>
</gene>
<dbReference type="Pfam" id="PF00078">
    <property type="entry name" value="RVT_1"/>
    <property type="match status" value="1"/>
</dbReference>
<name>Q10BK6_ORYSJ</name>
<evidence type="ECO:0000313" key="4">
    <source>
        <dbReference type="Proteomes" id="UP000000763"/>
    </source>
</evidence>
<accession>Q10BK6</accession>
<feature type="region of interest" description="Disordered" evidence="1">
    <location>
        <begin position="134"/>
        <end position="161"/>
    </location>
</feature>
<dbReference type="PROSITE" id="PS50878">
    <property type="entry name" value="RT_POL"/>
    <property type="match status" value="1"/>
</dbReference>
<proteinExistence type="predicted"/>
<dbReference type="AlphaFoldDB" id="Q10BK6"/>